<reference evidence="2 3" key="1">
    <citation type="submission" date="2019-04" db="EMBL/GenBank/DDBJ databases">
        <authorList>
            <person name="Li Y."/>
            <person name="Wang J."/>
        </authorList>
    </citation>
    <scope>NUCLEOTIDE SEQUENCE [LARGE SCALE GENOMIC DNA]</scope>
    <source>
        <strain evidence="2 3">DSM 14668</strain>
    </source>
</reference>
<keyword evidence="3" id="KW-1185">Reference proteome</keyword>
<evidence type="ECO:0000313" key="2">
    <source>
        <dbReference type="EMBL" id="TKD02047.1"/>
    </source>
</evidence>
<sequence>MSYGKDDRVAEVACDPRSRDGKPGWEDEPGRVHAFGAPARVPRKTEEEEDDDMDLPPLDTDPDGGDDEATGGDFDDALPDLRDDGGDPLDDANAQDLDVGLDVEDDADAAAGDDAEEGVDVGALDEDLATLDSEESAVGDDRDEGAYGDDDAADLEFDATQDDGGAEGTGESAENDIDESALPELDESANDEADDDALADELLEEAAREKLPPWAPSRFVVLEGAGAPVPCTAVTVCGGRVLAAGDVVLVVDEGAHAARQTGLDTPSTAVVATDEVTVVASARGGLLVSRDGCASATPVAGFRSGKGPVELAATPGRIWALHEGSLWSMTGREGTPVLAREGGVRAIKAAGGTLVVLATRPDGAAIERLRGDDEAWQRAPLEGAAADLAARAPRPDLAVATAGKRVAIVSPRGLLLSNDGGHSFESIDLHDVLGACFAGDEEDAPLYALVAPRGAATSYVVRVGEDGDVSRVAELRGQDGTGLGEASIAWDGARELVWIASRLGLVALGPARPH</sequence>
<dbReference type="Proteomes" id="UP000309215">
    <property type="component" value="Unassembled WGS sequence"/>
</dbReference>
<dbReference type="SUPFAM" id="SSF110296">
    <property type="entry name" value="Oligoxyloglucan reducing end-specific cellobiohydrolase"/>
    <property type="match status" value="1"/>
</dbReference>
<proteinExistence type="predicted"/>
<dbReference type="AlphaFoldDB" id="A0A4U1J4E8"/>
<dbReference type="RefSeq" id="WP_136932485.1">
    <property type="nucleotide sequence ID" value="NZ_SSMQ01000036.1"/>
</dbReference>
<dbReference type="Gene3D" id="2.130.10.10">
    <property type="entry name" value="YVTN repeat-like/Quinoprotein amine dehydrogenase"/>
    <property type="match status" value="1"/>
</dbReference>
<protein>
    <recommendedName>
        <fullName evidence="4">WD40 repeat domain-containing protein</fullName>
    </recommendedName>
</protein>
<evidence type="ECO:0000256" key="1">
    <source>
        <dbReference type="SAM" id="MobiDB-lite"/>
    </source>
</evidence>
<evidence type="ECO:0000313" key="3">
    <source>
        <dbReference type="Proteomes" id="UP000309215"/>
    </source>
</evidence>
<dbReference type="InterPro" id="IPR015943">
    <property type="entry name" value="WD40/YVTN_repeat-like_dom_sf"/>
</dbReference>
<comment type="caution">
    <text evidence="2">The sequence shown here is derived from an EMBL/GenBank/DDBJ whole genome shotgun (WGS) entry which is preliminary data.</text>
</comment>
<organism evidence="2 3">
    <name type="scientific">Polyangium fumosum</name>
    <dbReference type="NCBI Taxonomy" id="889272"/>
    <lineage>
        <taxon>Bacteria</taxon>
        <taxon>Pseudomonadati</taxon>
        <taxon>Myxococcota</taxon>
        <taxon>Polyangia</taxon>
        <taxon>Polyangiales</taxon>
        <taxon>Polyangiaceae</taxon>
        <taxon>Polyangium</taxon>
    </lineage>
</organism>
<feature type="compositionally biased region" description="Acidic residues" evidence="1">
    <location>
        <begin position="47"/>
        <end position="78"/>
    </location>
</feature>
<dbReference type="EMBL" id="SSMQ01000036">
    <property type="protein sequence ID" value="TKD02047.1"/>
    <property type="molecule type" value="Genomic_DNA"/>
</dbReference>
<gene>
    <name evidence="2" type="ORF">E8A74_29730</name>
</gene>
<feature type="compositionally biased region" description="Acidic residues" evidence="1">
    <location>
        <begin position="99"/>
        <end position="165"/>
    </location>
</feature>
<feature type="compositionally biased region" description="Basic and acidic residues" evidence="1">
    <location>
        <begin position="1"/>
        <end position="31"/>
    </location>
</feature>
<accession>A0A4U1J4E8</accession>
<dbReference type="OrthoDB" id="5503638at2"/>
<evidence type="ECO:0008006" key="4">
    <source>
        <dbReference type="Google" id="ProtNLM"/>
    </source>
</evidence>
<feature type="region of interest" description="Disordered" evidence="1">
    <location>
        <begin position="1"/>
        <end position="178"/>
    </location>
</feature>
<name>A0A4U1J4E8_9BACT</name>